<dbReference type="Proteomes" id="UP001432322">
    <property type="component" value="Unassembled WGS sequence"/>
</dbReference>
<accession>A0AAV5V3T1</accession>
<comment type="caution">
    <text evidence="1">The sequence shown here is derived from an EMBL/GenBank/DDBJ whole genome shotgun (WGS) entry which is preliminary data.</text>
</comment>
<sequence length="120" mass="13362">AADSVNAKVARIGEPEAERQVFPARSFGGLPKELHALIIETYDFALKDILHLRATCKRMHSRVAASAYWLPSERMVTIKQESDPDGEVNTVVCGLLRAEIKPEKSDSEKSSYVSESEEEE</sequence>
<proteinExistence type="predicted"/>
<feature type="non-terminal residue" evidence="1">
    <location>
        <position position="120"/>
    </location>
</feature>
<gene>
    <name evidence="1" type="ORF">PFISCL1PPCAC_4340</name>
</gene>
<evidence type="ECO:0008006" key="3">
    <source>
        <dbReference type="Google" id="ProtNLM"/>
    </source>
</evidence>
<organism evidence="1 2">
    <name type="scientific">Pristionchus fissidentatus</name>
    <dbReference type="NCBI Taxonomy" id="1538716"/>
    <lineage>
        <taxon>Eukaryota</taxon>
        <taxon>Metazoa</taxon>
        <taxon>Ecdysozoa</taxon>
        <taxon>Nematoda</taxon>
        <taxon>Chromadorea</taxon>
        <taxon>Rhabditida</taxon>
        <taxon>Rhabditina</taxon>
        <taxon>Diplogasteromorpha</taxon>
        <taxon>Diplogasteroidea</taxon>
        <taxon>Neodiplogasteridae</taxon>
        <taxon>Pristionchus</taxon>
    </lineage>
</organism>
<feature type="non-terminal residue" evidence="1">
    <location>
        <position position="1"/>
    </location>
</feature>
<keyword evidence="2" id="KW-1185">Reference proteome</keyword>
<dbReference type="AlphaFoldDB" id="A0AAV5V3T1"/>
<protein>
    <recommendedName>
        <fullName evidence="3">F-box domain-containing protein</fullName>
    </recommendedName>
</protein>
<name>A0AAV5V3T1_9BILA</name>
<evidence type="ECO:0000313" key="1">
    <source>
        <dbReference type="EMBL" id="GMT13043.1"/>
    </source>
</evidence>
<evidence type="ECO:0000313" key="2">
    <source>
        <dbReference type="Proteomes" id="UP001432322"/>
    </source>
</evidence>
<dbReference type="EMBL" id="BTSY01000002">
    <property type="protein sequence ID" value="GMT13043.1"/>
    <property type="molecule type" value="Genomic_DNA"/>
</dbReference>
<reference evidence="1" key="1">
    <citation type="submission" date="2023-10" db="EMBL/GenBank/DDBJ databases">
        <title>Genome assembly of Pristionchus species.</title>
        <authorList>
            <person name="Yoshida K."/>
            <person name="Sommer R.J."/>
        </authorList>
    </citation>
    <scope>NUCLEOTIDE SEQUENCE</scope>
    <source>
        <strain evidence="1">RS5133</strain>
    </source>
</reference>